<feature type="compositionally biased region" description="Low complexity" evidence="1">
    <location>
        <begin position="1"/>
        <end position="18"/>
    </location>
</feature>
<dbReference type="RefSeq" id="WP_003785399.1">
    <property type="nucleotide sequence ID" value="NZ_CAJPQD010000002.1"/>
</dbReference>
<comment type="caution">
    <text evidence="3">The sequence shown here is derived from an EMBL/GenBank/DDBJ whole genome shotgun (WGS) entry which is preliminary data.</text>
</comment>
<evidence type="ECO:0000256" key="2">
    <source>
        <dbReference type="SAM" id="Phobius"/>
    </source>
</evidence>
<feature type="region of interest" description="Disordered" evidence="1">
    <location>
        <begin position="1"/>
        <end position="37"/>
    </location>
</feature>
<protein>
    <submittedName>
        <fullName evidence="3">Uncharacterized protein</fullName>
    </submittedName>
</protein>
<evidence type="ECO:0000256" key="1">
    <source>
        <dbReference type="SAM" id="MobiDB-lite"/>
    </source>
</evidence>
<accession>A0A854D4B9</accession>
<feature type="compositionally biased region" description="Polar residues" evidence="1">
    <location>
        <begin position="79"/>
        <end position="96"/>
    </location>
</feature>
<keyword evidence="2" id="KW-0812">Transmembrane</keyword>
<feature type="region of interest" description="Disordered" evidence="1">
    <location>
        <begin position="79"/>
        <end position="114"/>
    </location>
</feature>
<keyword evidence="2" id="KW-0472">Membrane</keyword>
<dbReference type="Proteomes" id="UP000187035">
    <property type="component" value="Unassembled WGS sequence"/>
</dbReference>
<dbReference type="GeneID" id="64255852"/>
<sequence>MSPFSMSSMSSTDSTDPTNVSEGSSAARGSSTPSTAASLRRHAILADLNVLQVVTLMGTGLLVALGVVLGGRSYITTVSPDGLISSQPGTHGSSTGDPVAGSATPADGDSPSVV</sequence>
<reference evidence="3 4" key="1">
    <citation type="submission" date="2016-12" db="EMBL/GenBank/DDBJ databases">
        <title>Genomic comparison of strains in the 'Actinomyces naeslundii' group.</title>
        <authorList>
            <person name="Mughal S.R."/>
            <person name="Do T."/>
            <person name="Gilbert S.C."/>
            <person name="Witherden E.A."/>
            <person name="Didelot X."/>
            <person name="Beighton D."/>
        </authorList>
    </citation>
    <scope>NUCLEOTIDE SEQUENCE [LARGE SCALE GENOMIC DNA]</scope>
    <source>
        <strain evidence="3 4">NCTC 10301</strain>
    </source>
</reference>
<gene>
    <name evidence="3" type="ORF">BKH33_12980</name>
</gene>
<evidence type="ECO:0000313" key="4">
    <source>
        <dbReference type="Proteomes" id="UP000187035"/>
    </source>
</evidence>
<dbReference type="EMBL" id="MSRR01000034">
    <property type="protein sequence ID" value="OMG31920.1"/>
    <property type="molecule type" value="Genomic_DNA"/>
</dbReference>
<feature type="transmembrane region" description="Helical" evidence="2">
    <location>
        <begin position="50"/>
        <end position="69"/>
    </location>
</feature>
<evidence type="ECO:0000313" key="3">
    <source>
        <dbReference type="EMBL" id="OMG31920.1"/>
    </source>
</evidence>
<keyword evidence="2" id="KW-1133">Transmembrane helix</keyword>
<name>A0A854D4B9_ACTNA</name>
<proteinExistence type="predicted"/>
<dbReference type="AlphaFoldDB" id="A0A854D4B9"/>
<organism evidence="3 4">
    <name type="scientific">Actinomyces naeslundii</name>
    <dbReference type="NCBI Taxonomy" id="1655"/>
    <lineage>
        <taxon>Bacteria</taxon>
        <taxon>Bacillati</taxon>
        <taxon>Actinomycetota</taxon>
        <taxon>Actinomycetes</taxon>
        <taxon>Actinomycetales</taxon>
        <taxon>Actinomycetaceae</taxon>
        <taxon>Actinomyces</taxon>
    </lineage>
</organism>
<feature type="compositionally biased region" description="Polar residues" evidence="1">
    <location>
        <begin position="19"/>
        <end position="37"/>
    </location>
</feature>